<sequence length="134" mass="15380">MPTLVHQCRMKSATLLIWLLACATSSTQYTTKYDNIDVEVIMKNQRLYRKYFDCLTDRGRCTPDAKELKDSLPDALATGCSHCTERQRVGSEKVIKYLLDKRPADFAVLERIFDPKGLFKSKFEDEAKRLGIPV</sequence>
<evidence type="ECO:0000313" key="3">
    <source>
        <dbReference type="Proteomes" id="UP000494040"/>
    </source>
</evidence>
<dbReference type="InterPro" id="IPR036682">
    <property type="entry name" value="OS_D_A10/PebIII_sf"/>
</dbReference>
<dbReference type="InterPro" id="IPR005055">
    <property type="entry name" value="A10/PebIII"/>
</dbReference>
<evidence type="ECO:0008006" key="4">
    <source>
        <dbReference type="Google" id="ProtNLM"/>
    </source>
</evidence>
<proteinExistence type="predicted"/>
<dbReference type="Proteomes" id="UP000494040">
    <property type="component" value="Unassembled WGS sequence"/>
</dbReference>
<gene>
    <name evidence="2" type="primary">106662989</name>
</gene>
<name>A0A8I6RCV6_CIMLE</name>
<keyword evidence="3" id="KW-1185">Reference proteome</keyword>
<dbReference type="PANTHER" id="PTHR11257">
    <property type="entry name" value="CHEMOSENSORY PROTEIN-RELATED"/>
    <property type="match status" value="1"/>
</dbReference>
<organism evidence="2 3">
    <name type="scientific">Cimex lectularius</name>
    <name type="common">Bed bug</name>
    <name type="synonym">Acanthia lectularia</name>
    <dbReference type="NCBI Taxonomy" id="79782"/>
    <lineage>
        <taxon>Eukaryota</taxon>
        <taxon>Metazoa</taxon>
        <taxon>Ecdysozoa</taxon>
        <taxon>Arthropoda</taxon>
        <taxon>Hexapoda</taxon>
        <taxon>Insecta</taxon>
        <taxon>Pterygota</taxon>
        <taxon>Neoptera</taxon>
        <taxon>Paraneoptera</taxon>
        <taxon>Hemiptera</taxon>
        <taxon>Heteroptera</taxon>
        <taxon>Panheteroptera</taxon>
        <taxon>Cimicomorpha</taxon>
        <taxon>Cimicidae</taxon>
        <taxon>Cimex</taxon>
    </lineage>
</organism>
<dbReference type="Pfam" id="PF03392">
    <property type="entry name" value="OS-D"/>
    <property type="match status" value="1"/>
</dbReference>
<reference evidence="2" key="1">
    <citation type="submission" date="2022-01" db="UniProtKB">
        <authorList>
            <consortium name="EnsemblMetazoa"/>
        </authorList>
    </citation>
    <scope>IDENTIFICATION</scope>
</reference>
<evidence type="ECO:0000313" key="2">
    <source>
        <dbReference type="EnsemblMetazoa" id="XP_014242935.1"/>
    </source>
</evidence>
<dbReference type="OrthoDB" id="6344725at2759"/>
<dbReference type="PANTHER" id="PTHR11257:SF12">
    <property type="entry name" value="EJACULATORY BULB-SPECIFIC PROTEIN 3-RELATED"/>
    <property type="match status" value="1"/>
</dbReference>
<feature type="signal peptide" evidence="1">
    <location>
        <begin position="1"/>
        <end position="27"/>
    </location>
</feature>
<accession>A0A8I6RCV6</accession>
<feature type="chain" id="PRO_5035298096" description="Chemosensory protein" evidence="1">
    <location>
        <begin position="28"/>
        <end position="134"/>
    </location>
</feature>
<keyword evidence="1" id="KW-0732">Signal</keyword>
<protein>
    <recommendedName>
        <fullName evidence="4">Chemosensory protein</fullName>
    </recommendedName>
</protein>
<dbReference type="SUPFAM" id="SSF100910">
    <property type="entry name" value="Chemosensory protein Csp2"/>
    <property type="match status" value="1"/>
</dbReference>
<dbReference type="Gene3D" id="1.10.2080.10">
    <property type="entry name" value="Insect odorant-binding protein A10/Ejaculatory bulb-specific protein 3"/>
    <property type="match status" value="1"/>
</dbReference>
<dbReference type="EnsemblMetazoa" id="XM_014387449.2">
    <property type="protein sequence ID" value="XP_014242935.1"/>
    <property type="gene ID" value="LOC106662989"/>
</dbReference>
<dbReference type="KEGG" id="clec:106662989"/>
<evidence type="ECO:0000256" key="1">
    <source>
        <dbReference type="SAM" id="SignalP"/>
    </source>
</evidence>
<dbReference type="AlphaFoldDB" id="A0A8I6RCV6"/>